<evidence type="ECO:0000313" key="3">
    <source>
        <dbReference type="Proteomes" id="UP000050525"/>
    </source>
</evidence>
<organism evidence="2 3">
    <name type="scientific">Alligator mississippiensis</name>
    <name type="common">American alligator</name>
    <dbReference type="NCBI Taxonomy" id="8496"/>
    <lineage>
        <taxon>Eukaryota</taxon>
        <taxon>Metazoa</taxon>
        <taxon>Chordata</taxon>
        <taxon>Craniata</taxon>
        <taxon>Vertebrata</taxon>
        <taxon>Euteleostomi</taxon>
        <taxon>Archelosauria</taxon>
        <taxon>Archosauria</taxon>
        <taxon>Crocodylia</taxon>
        <taxon>Alligatoridae</taxon>
        <taxon>Alligatorinae</taxon>
        <taxon>Alligator</taxon>
    </lineage>
</organism>
<comment type="caution">
    <text evidence="2">The sequence shown here is derived from an EMBL/GenBank/DDBJ whole genome shotgun (WGS) entry which is preliminary data.</text>
</comment>
<dbReference type="EMBL" id="AKHW03002195">
    <property type="protein sequence ID" value="KYO39482.1"/>
    <property type="molecule type" value="Genomic_DNA"/>
</dbReference>
<proteinExistence type="predicted"/>
<feature type="transmembrane region" description="Helical" evidence="1">
    <location>
        <begin position="68"/>
        <end position="93"/>
    </location>
</feature>
<keyword evidence="1" id="KW-1133">Transmembrane helix</keyword>
<keyword evidence="1" id="KW-0812">Transmembrane</keyword>
<reference evidence="2 3" key="1">
    <citation type="journal article" date="2012" name="Genome Biol.">
        <title>Sequencing three crocodilian genomes to illuminate the evolution of archosaurs and amniotes.</title>
        <authorList>
            <person name="St John J.A."/>
            <person name="Braun E.L."/>
            <person name="Isberg S.R."/>
            <person name="Miles L.G."/>
            <person name="Chong A.Y."/>
            <person name="Gongora J."/>
            <person name="Dalzell P."/>
            <person name="Moran C."/>
            <person name="Bed'hom B."/>
            <person name="Abzhanov A."/>
            <person name="Burgess S.C."/>
            <person name="Cooksey A.M."/>
            <person name="Castoe T.A."/>
            <person name="Crawford N.G."/>
            <person name="Densmore L.D."/>
            <person name="Drew J.C."/>
            <person name="Edwards S.V."/>
            <person name="Faircloth B.C."/>
            <person name="Fujita M.K."/>
            <person name="Greenwold M.J."/>
            <person name="Hoffmann F.G."/>
            <person name="Howard J.M."/>
            <person name="Iguchi T."/>
            <person name="Janes D.E."/>
            <person name="Khan S.Y."/>
            <person name="Kohno S."/>
            <person name="de Koning A.J."/>
            <person name="Lance S.L."/>
            <person name="McCarthy F.M."/>
            <person name="McCormack J.E."/>
            <person name="Merchant M.E."/>
            <person name="Peterson D.G."/>
            <person name="Pollock D.D."/>
            <person name="Pourmand N."/>
            <person name="Raney B.J."/>
            <person name="Roessler K.A."/>
            <person name="Sanford J.R."/>
            <person name="Sawyer R.H."/>
            <person name="Schmidt C.J."/>
            <person name="Triplett E.W."/>
            <person name="Tuberville T.D."/>
            <person name="Venegas-Anaya M."/>
            <person name="Howard J.T."/>
            <person name="Jarvis E.D."/>
            <person name="Guillette L.J.Jr."/>
            <person name="Glenn T.C."/>
            <person name="Green R.E."/>
            <person name="Ray D.A."/>
        </authorList>
    </citation>
    <scope>NUCLEOTIDE SEQUENCE [LARGE SCALE GENOMIC DNA]</scope>
    <source>
        <strain evidence="2">KSC_2009_1</strain>
    </source>
</reference>
<protein>
    <submittedName>
        <fullName evidence="2">Uncharacterized protein</fullName>
    </submittedName>
</protein>
<keyword evidence="1" id="KW-0472">Membrane</keyword>
<sequence>MWMAWQMEDNSRQDRWQVENITHKDAWDKADWEFWVQLLVLETQHMKSLHQQASFMDRPVEAMKKDCWVLDIILALAVTFMPPAALPSAIALLGP</sequence>
<name>A0A151NRJ5_ALLMI</name>
<gene>
    <name evidence="2" type="ORF">Y1Q_0021119</name>
</gene>
<evidence type="ECO:0000313" key="2">
    <source>
        <dbReference type="EMBL" id="KYO39482.1"/>
    </source>
</evidence>
<keyword evidence="3" id="KW-1185">Reference proteome</keyword>
<evidence type="ECO:0000256" key="1">
    <source>
        <dbReference type="SAM" id="Phobius"/>
    </source>
</evidence>
<dbReference type="AlphaFoldDB" id="A0A151NRJ5"/>
<dbReference type="Proteomes" id="UP000050525">
    <property type="component" value="Unassembled WGS sequence"/>
</dbReference>
<accession>A0A151NRJ5</accession>